<dbReference type="Proteomes" id="UP001285263">
    <property type="component" value="Unassembled WGS sequence"/>
</dbReference>
<dbReference type="RefSeq" id="WP_320421003.1">
    <property type="nucleotide sequence ID" value="NZ_JAXCLA010000001.1"/>
</dbReference>
<keyword evidence="2" id="KW-1185">Reference proteome</keyword>
<dbReference type="EMBL" id="JAXCLA010000001">
    <property type="protein sequence ID" value="MDY0743159.1"/>
    <property type="molecule type" value="Genomic_DNA"/>
</dbReference>
<proteinExistence type="predicted"/>
<comment type="caution">
    <text evidence="1">The sequence shown here is derived from an EMBL/GenBank/DDBJ whole genome shotgun (WGS) entry which is preliminary data.</text>
</comment>
<gene>
    <name evidence="1" type="ORF">SNE35_01510</name>
</gene>
<reference evidence="1 2" key="1">
    <citation type="submission" date="2023-11" db="EMBL/GenBank/DDBJ databases">
        <title>Paucibacter sp. nov., isolated from fresh soil in Korea.</title>
        <authorList>
            <person name="Le N.T.T."/>
        </authorList>
    </citation>
    <scope>NUCLEOTIDE SEQUENCE [LARGE SCALE GENOMIC DNA]</scope>
    <source>
        <strain evidence="1 2">R3-3</strain>
    </source>
</reference>
<protein>
    <submittedName>
        <fullName evidence="1">Uncharacterized protein</fullName>
    </submittedName>
</protein>
<organism evidence="1 2">
    <name type="scientific">Roseateles agri</name>
    <dbReference type="NCBI Taxonomy" id="3098619"/>
    <lineage>
        <taxon>Bacteria</taxon>
        <taxon>Pseudomonadati</taxon>
        <taxon>Pseudomonadota</taxon>
        <taxon>Betaproteobacteria</taxon>
        <taxon>Burkholderiales</taxon>
        <taxon>Sphaerotilaceae</taxon>
        <taxon>Roseateles</taxon>
    </lineage>
</organism>
<accession>A0ABU5DCZ9</accession>
<sequence length="200" mass="21333">MRHVACALAARRSVGRSALIGLLVFALLVYGGSSTLLSMLGPMHRHAPAATSVLTQSLTALAGSIQQWHRQALPQSRNDQARQRERAAAWAVALEQFDDPGHARQHASGQVHEHVHEHGLFERHLHDPADASVIALDEHGSSHTDALSAAASLGSATLPLALATLLTLPAPAGRRARWPRPAATAWHSLVPTPAERPPRG</sequence>
<name>A0ABU5DCZ9_9BURK</name>
<evidence type="ECO:0000313" key="2">
    <source>
        <dbReference type="Proteomes" id="UP001285263"/>
    </source>
</evidence>
<evidence type="ECO:0000313" key="1">
    <source>
        <dbReference type="EMBL" id="MDY0743159.1"/>
    </source>
</evidence>